<dbReference type="Gene3D" id="1.10.260.40">
    <property type="entry name" value="lambda repressor-like DNA-binding domains"/>
    <property type="match status" value="1"/>
</dbReference>
<dbReference type="InterPro" id="IPR013430">
    <property type="entry name" value="Toxin_antidote_HigA"/>
</dbReference>
<evidence type="ECO:0000313" key="2">
    <source>
        <dbReference type="EMBL" id="MFD2935476.1"/>
    </source>
</evidence>
<gene>
    <name evidence="2" type="ORF">ACFS25_16965</name>
</gene>
<comment type="caution">
    <text evidence="2">The sequence shown here is derived from an EMBL/GenBank/DDBJ whole genome shotgun (WGS) entry which is preliminary data.</text>
</comment>
<dbReference type="PANTHER" id="PTHR36924:SF1">
    <property type="entry name" value="ANTITOXIN HIGA-1"/>
    <property type="match status" value="1"/>
</dbReference>
<accession>A0ABW6AIZ9</accession>
<proteinExistence type="predicted"/>
<organism evidence="2 3">
    <name type="scientific">Spirosoma flavum</name>
    <dbReference type="NCBI Taxonomy" id="2048557"/>
    <lineage>
        <taxon>Bacteria</taxon>
        <taxon>Pseudomonadati</taxon>
        <taxon>Bacteroidota</taxon>
        <taxon>Cytophagia</taxon>
        <taxon>Cytophagales</taxon>
        <taxon>Cytophagaceae</taxon>
        <taxon>Spirosoma</taxon>
    </lineage>
</organism>
<keyword evidence="3" id="KW-1185">Reference proteome</keyword>
<dbReference type="PANTHER" id="PTHR36924">
    <property type="entry name" value="ANTITOXIN HIGA-1"/>
    <property type="match status" value="1"/>
</dbReference>
<reference evidence="3" key="1">
    <citation type="journal article" date="2019" name="Int. J. Syst. Evol. Microbiol.">
        <title>The Global Catalogue of Microorganisms (GCM) 10K type strain sequencing project: providing services to taxonomists for standard genome sequencing and annotation.</title>
        <authorList>
            <consortium name="The Broad Institute Genomics Platform"/>
            <consortium name="The Broad Institute Genome Sequencing Center for Infectious Disease"/>
            <person name="Wu L."/>
            <person name="Ma J."/>
        </authorList>
    </citation>
    <scope>NUCLEOTIDE SEQUENCE [LARGE SCALE GENOMIC DNA]</scope>
    <source>
        <strain evidence="3">KCTC 52490</strain>
    </source>
</reference>
<protein>
    <submittedName>
        <fullName evidence="2">Transcriptional regulator</fullName>
    </submittedName>
</protein>
<dbReference type="Proteomes" id="UP001597512">
    <property type="component" value="Unassembled WGS sequence"/>
</dbReference>
<dbReference type="InterPro" id="IPR010982">
    <property type="entry name" value="Lambda_DNA-bd_dom_sf"/>
</dbReference>
<dbReference type="SUPFAM" id="SSF47413">
    <property type="entry name" value="lambda repressor-like DNA-binding domains"/>
    <property type="match status" value="1"/>
</dbReference>
<dbReference type="RefSeq" id="WP_381503448.1">
    <property type="nucleotide sequence ID" value="NZ_JBHUOM010000017.1"/>
</dbReference>
<name>A0ABW6AIZ9_9BACT</name>
<keyword evidence="1" id="KW-0238">DNA-binding</keyword>
<dbReference type="EMBL" id="JBHUOM010000017">
    <property type="protein sequence ID" value="MFD2935476.1"/>
    <property type="molecule type" value="Genomic_DNA"/>
</dbReference>
<evidence type="ECO:0000256" key="1">
    <source>
        <dbReference type="ARBA" id="ARBA00023125"/>
    </source>
</evidence>
<sequence length="48" mass="5660">MALRLAEAFNTTPQLWLNLQQNYDLRQAEKKEKAYTVRHFWPSPNAGL</sequence>
<evidence type="ECO:0000313" key="3">
    <source>
        <dbReference type="Proteomes" id="UP001597512"/>
    </source>
</evidence>